<organism evidence="1">
    <name type="scientific">Rhizophora mucronata</name>
    <name type="common">Asiatic mangrove</name>
    <dbReference type="NCBI Taxonomy" id="61149"/>
    <lineage>
        <taxon>Eukaryota</taxon>
        <taxon>Viridiplantae</taxon>
        <taxon>Streptophyta</taxon>
        <taxon>Embryophyta</taxon>
        <taxon>Tracheophyta</taxon>
        <taxon>Spermatophyta</taxon>
        <taxon>Magnoliopsida</taxon>
        <taxon>eudicotyledons</taxon>
        <taxon>Gunneridae</taxon>
        <taxon>Pentapetalae</taxon>
        <taxon>rosids</taxon>
        <taxon>fabids</taxon>
        <taxon>Malpighiales</taxon>
        <taxon>Rhizophoraceae</taxon>
        <taxon>Rhizophora</taxon>
    </lineage>
</organism>
<sequence length="16" mass="1962">MQLGKQRRKNKNTKCE</sequence>
<protein>
    <submittedName>
        <fullName evidence="1">Uncharacterized protein</fullName>
    </submittedName>
</protein>
<accession>A0A2P2R0M8</accession>
<dbReference type="AlphaFoldDB" id="A0A2P2R0M8"/>
<dbReference type="EMBL" id="GGEC01092291">
    <property type="protein sequence ID" value="MBX72775.1"/>
    <property type="molecule type" value="Transcribed_RNA"/>
</dbReference>
<evidence type="ECO:0000313" key="1">
    <source>
        <dbReference type="EMBL" id="MBX72775.1"/>
    </source>
</evidence>
<proteinExistence type="predicted"/>
<reference evidence="1" key="1">
    <citation type="submission" date="2018-02" db="EMBL/GenBank/DDBJ databases">
        <title>Rhizophora mucronata_Transcriptome.</title>
        <authorList>
            <person name="Meera S.P."/>
            <person name="Sreeshan A."/>
            <person name="Augustine A."/>
        </authorList>
    </citation>
    <scope>NUCLEOTIDE SEQUENCE</scope>
    <source>
        <tissue evidence="1">Leaf</tissue>
    </source>
</reference>
<name>A0A2P2R0M8_RHIMU</name>